<feature type="region of interest" description="Disordered" evidence="1">
    <location>
        <begin position="536"/>
        <end position="568"/>
    </location>
</feature>
<feature type="compositionally biased region" description="Basic and acidic residues" evidence="1">
    <location>
        <begin position="551"/>
        <end position="568"/>
    </location>
</feature>
<feature type="compositionally biased region" description="Basic and acidic residues" evidence="1">
    <location>
        <begin position="16"/>
        <end position="31"/>
    </location>
</feature>
<reference evidence="3" key="1">
    <citation type="journal article" date="2018" name="Nat. Plants">
        <title>Whole-genome landscape of Medicago truncatula symbiotic genes.</title>
        <authorList>
            <person name="Pecrix Y."/>
            <person name="Staton S.E."/>
            <person name="Sallet E."/>
            <person name="Lelandais-Briere C."/>
            <person name="Moreau S."/>
            <person name="Carrere S."/>
            <person name="Blein T."/>
            <person name="Jardinaud M.F."/>
            <person name="Latrasse D."/>
            <person name="Zouine M."/>
            <person name="Zahm M."/>
            <person name="Kreplak J."/>
            <person name="Mayjonade B."/>
            <person name="Satge C."/>
            <person name="Perez M."/>
            <person name="Cauet S."/>
            <person name="Marande W."/>
            <person name="Chantry-Darmon C."/>
            <person name="Lopez-Roques C."/>
            <person name="Bouchez O."/>
            <person name="Berard A."/>
            <person name="Debelle F."/>
            <person name="Munos S."/>
            <person name="Bendahmane A."/>
            <person name="Berges H."/>
            <person name="Niebel A."/>
            <person name="Buitink J."/>
            <person name="Frugier F."/>
            <person name="Benhamed M."/>
            <person name="Crespi M."/>
            <person name="Gouzy J."/>
            <person name="Gamas P."/>
        </authorList>
    </citation>
    <scope>NUCLEOTIDE SEQUENCE [LARGE SCALE GENOMIC DNA]</scope>
    <source>
        <strain evidence="3">cv. Jemalong A17</strain>
    </source>
</reference>
<comment type="caution">
    <text evidence="2">The sequence shown here is derived from an EMBL/GenBank/DDBJ whole genome shotgun (WGS) entry which is preliminary data.</text>
</comment>
<evidence type="ECO:0000313" key="2">
    <source>
        <dbReference type="EMBL" id="RHN51704.1"/>
    </source>
</evidence>
<feature type="compositionally biased region" description="Acidic residues" evidence="1">
    <location>
        <begin position="230"/>
        <end position="242"/>
    </location>
</feature>
<protein>
    <submittedName>
        <fullName evidence="2">Putative transcription factor interactor and regulator CCHC(Zn) family</fullName>
    </submittedName>
</protein>
<dbReference type="Proteomes" id="UP000265566">
    <property type="component" value="Chromosome 6"/>
</dbReference>
<dbReference type="Gramene" id="rna36205">
    <property type="protein sequence ID" value="RHN51704.1"/>
    <property type="gene ID" value="gene36205"/>
</dbReference>
<dbReference type="AlphaFoldDB" id="A0A396HIN3"/>
<organism evidence="2 3">
    <name type="scientific">Medicago truncatula</name>
    <name type="common">Barrel medic</name>
    <name type="synonym">Medicago tribuloides</name>
    <dbReference type="NCBI Taxonomy" id="3880"/>
    <lineage>
        <taxon>Eukaryota</taxon>
        <taxon>Viridiplantae</taxon>
        <taxon>Streptophyta</taxon>
        <taxon>Embryophyta</taxon>
        <taxon>Tracheophyta</taxon>
        <taxon>Spermatophyta</taxon>
        <taxon>Magnoliopsida</taxon>
        <taxon>eudicotyledons</taxon>
        <taxon>Gunneridae</taxon>
        <taxon>Pentapetalae</taxon>
        <taxon>rosids</taxon>
        <taxon>fabids</taxon>
        <taxon>Fabales</taxon>
        <taxon>Fabaceae</taxon>
        <taxon>Papilionoideae</taxon>
        <taxon>50 kb inversion clade</taxon>
        <taxon>NPAAA clade</taxon>
        <taxon>Hologalegina</taxon>
        <taxon>IRL clade</taxon>
        <taxon>Trifolieae</taxon>
        <taxon>Medicago</taxon>
    </lineage>
</organism>
<dbReference type="Pfam" id="PF14223">
    <property type="entry name" value="Retrotran_gag_2"/>
    <property type="match status" value="1"/>
</dbReference>
<dbReference type="PANTHER" id="PTHR34676">
    <property type="entry name" value="DUF4219 DOMAIN-CONTAINING PROTEIN-RELATED"/>
    <property type="match status" value="1"/>
</dbReference>
<proteinExistence type="predicted"/>
<feature type="region of interest" description="Disordered" evidence="1">
    <location>
        <begin position="200"/>
        <end position="243"/>
    </location>
</feature>
<dbReference type="Gene3D" id="4.10.60.10">
    <property type="entry name" value="Zinc finger, CCHC-type"/>
    <property type="match status" value="1"/>
</dbReference>
<feature type="region of interest" description="Disordered" evidence="1">
    <location>
        <begin position="296"/>
        <end position="317"/>
    </location>
</feature>
<gene>
    <name evidence="2" type="ORF">MtrunA17_Chr6g0471781</name>
</gene>
<dbReference type="PANTHER" id="PTHR34676:SF27">
    <property type="entry name" value="ASPARTYL-TRNA SYNTHETASE"/>
    <property type="match status" value="1"/>
</dbReference>
<sequence>MATEDESTTSTKYNSVKHDYDTADRKSDSGKAPKFNGDPEEFSCYGTFLKMELMIWIWMKKELLFTKSITRIIVASIPRTEYMKMSDKSTAKAMFASLYANYESSKKVKEAKTLMLVHQYELFKMKDDESIEEMYSRFQTLVSRLQILKKSYVASDHVSKILRSLPSRWRPKVTAIEEAKDLNTLSVEDLVSSLKVHEMSLNEHESSKKNRSIALPSKGKSSKAYKASESEEESPDGDSDEDQSVKMAMLSNKLEYLARKQKKFLRKRGGYKNSKKEDQKGCFNCMNPRHFIADCPDLQKEKSKSRSKKPNFSSSKFRKQIKKSLMLTWEDLDSESGSDKEEADDDAKTAMRLVATVSSEAISEAESDSEDENEVYSKILRQELVDSLKELLSLFEHRTNELSDLKEKFVDLMKHQETTLLELKASEEELRGFNFISTTYEDRLKILCQKLQEKCDKGSDNKHEIALDDFIMAGIDRSKVASMIYSIYKNNGKGIGYSEEKSKEYSLKSYCDCIKDGLKFTFVPKGTDAVIAVQSEPEASGSKAKITSKPENLKSKVMTKSDPKTTKI</sequence>
<accession>A0A396HIN3</accession>
<evidence type="ECO:0000256" key="1">
    <source>
        <dbReference type="SAM" id="MobiDB-lite"/>
    </source>
</evidence>
<feature type="compositionally biased region" description="Low complexity" evidence="1">
    <location>
        <begin position="217"/>
        <end position="227"/>
    </location>
</feature>
<dbReference type="EMBL" id="PSQE01000006">
    <property type="protein sequence ID" value="RHN51704.1"/>
    <property type="molecule type" value="Genomic_DNA"/>
</dbReference>
<name>A0A396HIN3_MEDTR</name>
<evidence type="ECO:0000313" key="3">
    <source>
        <dbReference type="Proteomes" id="UP000265566"/>
    </source>
</evidence>
<feature type="region of interest" description="Disordered" evidence="1">
    <location>
        <begin position="1"/>
        <end position="34"/>
    </location>
</feature>